<dbReference type="EMBL" id="AMCV02000023">
    <property type="protein sequence ID" value="TDZ18393.1"/>
    <property type="molecule type" value="Genomic_DNA"/>
</dbReference>
<evidence type="ECO:0000259" key="2">
    <source>
        <dbReference type="Pfam" id="PF20183"/>
    </source>
</evidence>
<gene>
    <name evidence="3" type="ORF">Cob_v008518</name>
</gene>
<dbReference type="InterPro" id="IPR046676">
    <property type="entry name" value="DUF6546"/>
</dbReference>
<keyword evidence="1" id="KW-1133">Transmembrane helix</keyword>
<sequence length="587" mass="67617">MWVTITAQHAQGGHLPLYLSLLHVVYSLSVSPLLYLRFPALSTEYRVPPLSSLRLQFGIRCTSPACLTLGLSLSGQATPELKPTSCRVIRNFAYEALRSADVAGAPRRRLLFLPPELRAAVVESLIDHWRYGDESDSIAGYAAVCKEWQAIIERFNFSRLRVTQLTLNEFGTSMVGSRRGIVRHINLHVQLPTYDNDPCEKKETWEEKAENNMCFTRAVYGLFYWMNSWALQDIHREGIDLVLSISSPSDLRNANFELWQRRRWNIRDIGEKRFAESWVDFVGRDEEYQHMNLLPPVKVIRSFQASPQNHRALMPAAHADIVAGLPGLQEASFDILKDKKKEIRKIHFNQCAAAMALWPLSLERLTVSSNSTSSWRQIPHEALAEADSGAKLCEYLRNTARHLRYLNVNNVVRIREFLRPHWPLGMDDTGPFSTVRNYMPEYWRLETVNISYGSIWYNTEWHKQDDNINESVDLIGFRQNASLAAARLAYTMPALKHMVIKQRPLMYAGKHELNYRVEQFKDSAKASITWTSSFDFKPWTRTEEAWTQVALRYARVPLEICIVRKPWHTDVDFGVVLTLKAEFLASD</sequence>
<evidence type="ECO:0000313" key="3">
    <source>
        <dbReference type="EMBL" id="TDZ18393.1"/>
    </source>
</evidence>
<protein>
    <recommendedName>
        <fullName evidence="2">DUF6546 domain-containing protein</fullName>
    </recommendedName>
</protein>
<feature type="transmembrane region" description="Helical" evidence="1">
    <location>
        <begin position="15"/>
        <end position="36"/>
    </location>
</feature>
<evidence type="ECO:0000313" key="4">
    <source>
        <dbReference type="Proteomes" id="UP000014480"/>
    </source>
</evidence>
<dbReference type="AlphaFoldDB" id="A0A484FK40"/>
<dbReference type="Proteomes" id="UP000014480">
    <property type="component" value="Unassembled WGS sequence"/>
</dbReference>
<feature type="domain" description="DUF6546" evidence="2">
    <location>
        <begin position="483"/>
        <end position="555"/>
    </location>
</feature>
<reference evidence="4" key="1">
    <citation type="journal article" date="2013" name="New Phytol.">
        <title>Comparative genomic and transcriptomic analyses reveal the hemibiotrophic stage shift of Colletotrichum fungi.</title>
        <authorList>
            <person name="Gan P."/>
            <person name="Ikeda K."/>
            <person name="Irieda H."/>
            <person name="Narusaka M."/>
            <person name="O'Connell R.J."/>
            <person name="Narusaka Y."/>
            <person name="Takano Y."/>
            <person name="Kubo Y."/>
            <person name="Shirasu K."/>
        </authorList>
    </citation>
    <scope>NUCLEOTIDE SEQUENCE [LARGE SCALE GENOMIC DNA]</scope>
    <source>
        <strain evidence="4">104-T / ATCC 96160 / CBS 514.97 / LARS 414 / MAFF 240422</strain>
    </source>
</reference>
<keyword evidence="1" id="KW-0812">Transmembrane</keyword>
<keyword evidence="1" id="KW-0472">Membrane</keyword>
<reference evidence="4" key="2">
    <citation type="journal article" date="2019" name="Mol. Plant Microbe Interact.">
        <title>Genome sequence resources for four phytopathogenic fungi from the Colletotrichum orbiculare species complex.</title>
        <authorList>
            <person name="Gan P."/>
            <person name="Tsushima A."/>
            <person name="Narusaka M."/>
            <person name="Narusaka Y."/>
            <person name="Takano Y."/>
            <person name="Kubo Y."/>
            <person name="Shirasu K."/>
        </authorList>
    </citation>
    <scope>GENOME REANNOTATION</scope>
    <source>
        <strain evidence="4">104-T / ATCC 96160 / CBS 514.97 / LARS 414 / MAFF 240422</strain>
    </source>
</reference>
<accession>A0A484FK40</accession>
<organism evidence="3 4">
    <name type="scientific">Colletotrichum orbiculare (strain 104-T / ATCC 96160 / CBS 514.97 / LARS 414 / MAFF 240422)</name>
    <name type="common">Cucumber anthracnose fungus</name>
    <name type="synonym">Colletotrichum lagenarium</name>
    <dbReference type="NCBI Taxonomy" id="1213857"/>
    <lineage>
        <taxon>Eukaryota</taxon>
        <taxon>Fungi</taxon>
        <taxon>Dikarya</taxon>
        <taxon>Ascomycota</taxon>
        <taxon>Pezizomycotina</taxon>
        <taxon>Sordariomycetes</taxon>
        <taxon>Hypocreomycetidae</taxon>
        <taxon>Glomerellales</taxon>
        <taxon>Glomerellaceae</taxon>
        <taxon>Colletotrichum</taxon>
        <taxon>Colletotrichum orbiculare species complex</taxon>
    </lineage>
</organism>
<dbReference type="STRING" id="1213857.A0A484FK40"/>
<comment type="caution">
    <text evidence="3">The sequence shown here is derived from an EMBL/GenBank/DDBJ whole genome shotgun (WGS) entry which is preliminary data.</text>
</comment>
<dbReference type="OrthoDB" id="4688861at2759"/>
<dbReference type="Pfam" id="PF20183">
    <property type="entry name" value="DUF6546"/>
    <property type="match status" value="1"/>
</dbReference>
<proteinExistence type="predicted"/>
<name>A0A484FK40_COLOR</name>
<keyword evidence="4" id="KW-1185">Reference proteome</keyword>
<evidence type="ECO:0000256" key="1">
    <source>
        <dbReference type="SAM" id="Phobius"/>
    </source>
</evidence>